<accession>A0A8C9D8G6</accession>
<dbReference type="Proteomes" id="UP000694399">
    <property type="component" value="Chromosome D4"/>
</dbReference>
<sequence>MGTTASGKQDMLPCWTRSIPVWTIWRKNEHLHPCLQELLESHLIVEFCLGFQQQMGEGPSDASPQALGAPNQPQPYLPGLGSGLGIHHLA</sequence>
<dbReference type="Ensembl" id="ENSPLOT00000024452.1">
    <property type="protein sequence ID" value="ENSPLOP00000022147.1"/>
    <property type="gene ID" value="ENSPLOG00000016223.1"/>
</dbReference>
<name>A0A8C9D8G6_PANLE</name>
<feature type="region of interest" description="Disordered" evidence="1">
    <location>
        <begin position="55"/>
        <end position="90"/>
    </location>
</feature>
<reference evidence="2" key="2">
    <citation type="submission" date="2025-08" db="UniProtKB">
        <authorList>
            <consortium name="Ensembl"/>
        </authorList>
    </citation>
    <scope>IDENTIFICATION</scope>
</reference>
<protein>
    <submittedName>
        <fullName evidence="2">Uncharacterized protein</fullName>
    </submittedName>
</protein>
<evidence type="ECO:0000313" key="2">
    <source>
        <dbReference type="Ensembl" id="ENSPLOP00000022147.1"/>
    </source>
</evidence>
<reference evidence="2" key="1">
    <citation type="journal article" date="2019" name="bioRxiv">
        <title>Long live the king: chromosome-level assembly of the lion (Panthera leo) using linked-read, Hi-C, and long read data.</title>
        <authorList>
            <person name="Armstrong E.E."/>
            <person name="Taylor R.W."/>
            <person name="Miller D.E."/>
            <person name="Kaelin C."/>
            <person name="Barsh G."/>
            <person name="Hadly E.A."/>
            <person name="Petrov D."/>
        </authorList>
    </citation>
    <scope>NUCLEOTIDE SEQUENCE [LARGE SCALE GENOMIC DNA]</scope>
</reference>
<reference evidence="2" key="3">
    <citation type="submission" date="2025-09" db="UniProtKB">
        <authorList>
            <consortium name="Ensembl"/>
        </authorList>
    </citation>
    <scope>IDENTIFICATION</scope>
</reference>
<organism evidence="2 3">
    <name type="scientific">Panthera leo</name>
    <name type="common">Lion</name>
    <dbReference type="NCBI Taxonomy" id="9689"/>
    <lineage>
        <taxon>Eukaryota</taxon>
        <taxon>Metazoa</taxon>
        <taxon>Chordata</taxon>
        <taxon>Craniata</taxon>
        <taxon>Vertebrata</taxon>
        <taxon>Euteleostomi</taxon>
        <taxon>Mammalia</taxon>
        <taxon>Eutheria</taxon>
        <taxon>Laurasiatheria</taxon>
        <taxon>Carnivora</taxon>
        <taxon>Feliformia</taxon>
        <taxon>Felidae</taxon>
        <taxon>Pantherinae</taxon>
        <taxon>Panthera</taxon>
    </lineage>
</organism>
<keyword evidence="3" id="KW-1185">Reference proteome</keyword>
<evidence type="ECO:0000313" key="3">
    <source>
        <dbReference type="Proteomes" id="UP000694399"/>
    </source>
</evidence>
<dbReference type="AlphaFoldDB" id="A0A8C9D8G6"/>
<proteinExistence type="predicted"/>
<evidence type="ECO:0000256" key="1">
    <source>
        <dbReference type="SAM" id="MobiDB-lite"/>
    </source>
</evidence>